<accession>A0A563EYS7</accession>
<keyword evidence="1" id="KW-0472">Membrane</keyword>
<sequence length="58" mass="5918">MYKVPGSGVAVGTGVGSLAVTGADVTWWITAGVVLLVAGALLLHATRKRRRAVSVKAE</sequence>
<evidence type="ECO:0000313" key="2">
    <source>
        <dbReference type="EMBL" id="TWP52631.1"/>
    </source>
</evidence>
<comment type="caution">
    <text evidence="2">The sequence shown here is derived from an EMBL/GenBank/DDBJ whole genome shotgun (WGS) entry which is preliminary data.</text>
</comment>
<feature type="transmembrane region" description="Helical" evidence="1">
    <location>
        <begin position="25"/>
        <end position="43"/>
    </location>
</feature>
<gene>
    <name evidence="2" type="ORF">FKR81_10015</name>
</gene>
<keyword evidence="1" id="KW-1133">Transmembrane helix</keyword>
<name>A0A563EYS7_9PSEU</name>
<dbReference type="RefSeq" id="WP_146350687.1">
    <property type="nucleotide sequence ID" value="NZ_VOBR01000005.1"/>
</dbReference>
<dbReference type="Proteomes" id="UP000316639">
    <property type="component" value="Unassembled WGS sequence"/>
</dbReference>
<protein>
    <submittedName>
        <fullName evidence="2">LPXTG cell wall anchor domain-containing protein</fullName>
    </submittedName>
</protein>
<dbReference type="AlphaFoldDB" id="A0A563EYS7"/>
<reference evidence="2 3" key="1">
    <citation type="submission" date="2019-07" db="EMBL/GenBank/DDBJ databases">
        <title>Lentzea xizangensis sp. nov., isolated from Qinghai-Tibetan Plateau Soils.</title>
        <authorList>
            <person name="Huang J."/>
        </authorList>
    </citation>
    <scope>NUCLEOTIDE SEQUENCE [LARGE SCALE GENOMIC DNA]</scope>
    <source>
        <strain evidence="2 3">FXJ1.1311</strain>
    </source>
</reference>
<keyword evidence="3" id="KW-1185">Reference proteome</keyword>
<dbReference type="EMBL" id="VOBR01000005">
    <property type="protein sequence ID" value="TWP52631.1"/>
    <property type="molecule type" value="Genomic_DNA"/>
</dbReference>
<evidence type="ECO:0000256" key="1">
    <source>
        <dbReference type="SAM" id="Phobius"/>
    </source>
</evidence>
<organism evidence="2 3">
    <name type="scientific">Lentzea tibetensis</name>
    <dbReference type="NCBI Taxonomy" id="2591470"/>
    <lineage>
        <taxon>Bacteria</taxon>
        <taxon>Bacillati</taxon>
        <taxon>Actinomycetota</taxon>
        <taxon>Actinomycetes</taxon>
        <taxon>Pseudonocardiales</taxon>
        <taxon>Pseudonocardiaceae</taxon>
        <taxon>Lentzea</taxon>
    </lineage>
</organism>
<proteinExistence type="predicted"/>
<evidence type="ECO:0000313" key="3">
    <source>
        <dbReference type="Proteomes" id="UP000316639"/>
    </source>
</evidence>
<dbReference type="NCBIfam" id="TIGR01167">
    <property type="entry name" value="LPXTG_anchor"/>
    <property type="match status" value="1"/>
</dbReference>
<keyword evidence="1" id="KW-0812">Transmembrane</keyword>